<keyword evidence="3" id="KW-0472">Membrane</keyword>
<comment type="subcellular location">
    <subcellularLocation>
        <location evidence="3">Endoplasmic reticulum membrane</location>
        <topology evidence="3">Peripheral membrane protein</topology>
        <orientation evidence="3">Cytoplasmic side</orientation>
    </subcellularLocation>
</comment>
<dbReference type="InParanoid" id="A0A1Y2MDH3"/>
<evidence type="ECO:0000259" key="4">
    <source>
        <dbReference type="Pfam" id="PF22890"/>
    </source>
</evidence>
<evidence type="ECO:0000256" key="1">
    <source>
        <dbReference type="ARBA" id="ARBA00022737"/>
    </source>
</evidence>
<dbReference type="Proteomes" id="UP000193240">
    <property type="component" value="Unassembled WGS sequence"/>
</dbReference>
<keyword evidence="1" id="KW-0677">Repeat</keyword>
<dbReference type="InterPro" id="IPR011990">
    <property type="entry name" value="TPR-like_helical_dom_sf"/>
</dbReference>
<dbReference type="EMBL" id="KZ107838">
    <property type="protein sequence ID" value="OSS54042.1"/>
    <property type="molecule type" value="Genomic_DNA"/>
</dbReference>
<dbReference type="InterPro" id="IPR055217">
    <property type="entry name" value="TPR_EMC2"/>
</dbReference>
<keyword evidence="3" id="KW-0256">Endoplasmic reticulum</keyword>
<dbReference type="Gene3D" id="1.25.40.10">
    <property type="entry name" value="Tetratricopeptide repeat domain"/>
    <property type="match status" value="1"/>
</dbReference>
<evidence type="ECO:0000256" key="2">
    <source>
        <dbReference type="ARBA" id="ARBA00022803"/>
    </source>
</evidence>
<comment type="similarity">
    <text evidence="3">Belongs to the EMC2 family.</text>
</comment>
<feature type="domain" description="EMC2 TPR-like" evidence="4">
    <location>
        <begin position="114"/>
        <end position="202"/>
    </location>
</feature>
<proteinExistence type="inferred from homology"/>
<evidence type="ECO:0000313" key="5">
    <source>
        <dbReference type="EMBL" id="OSS54042.1"/>
    </source>
</evidence>
<dbReference type="FunCoup" id="A0A1Y2MDH3">
    <property type="interactions" value="171"/>
</dbReference>
<evidence type="ECO:0000313" key="6">
    <source>
        <dbReference type="Proteomes" id="UP000193240"/>
    </source>
</evidence>
<dbReference type="Pfam" id="PF22890">
    <property type="entry name" value="TPR_EMC2"/>
    <property type="match status" value="1"/>
</dbReference>
<keyword evidence="2" id="KW-0802">TPR repeat</keyword>
<comment type="subunit">
    <text evidence="3">Component of the ER membrane protein complex (EMC).</text>
</comment>
<dbReference type="AlphaFoldDB" id="A0A1Y2MDH3"/>
<reference evidence="5 6" key="1">
    <citation type="journal article" date="2017" name="Genome Announc.">
        <title>Genome sequence of the saprophytic ascomycete Epicoccum nigrum ICMP 19927 strain isolated from New Zealand.</title>
        <authorList>
            <person name="Fokin M."/>
            <person name="Fleetwood D."/>
            <person name="Weir B.S."/>
            <person name="Villas-Boas S.G."/>
        </authorList>
    </citation>
    <scope>NUCLEOTIDE SEQUENCE [LARGE SCALE GENOMIC DNA]</scope>
    <source>
        <strain evidence="5 6">ICMP 19927</strain>
    </source>
</reference>
<dbReference type="STRING" id="105696.A0A1Y2MDH3"/>
<gene>
    <name evidence="5" type="ORF">B5807_01452</name>
</gene>
<sequence length="322" mass="35339">MASANLLSLPASIPPPTALALSQKAPLILANPPTSSLPWPLSLLFSRETPESWAIHENLLLSALRTGDEKAAAQLLERLEARFGERNERILTMRGIYNEALAQTPQDLEKVFDGYEKILREDPTNISIRKRRVAVLKSMGRTADAITAVTVLLQNSPTDVEAWAEASELYASQAAWGQAIYCAEEVLLTAPNSWSAHAHVATLHYLSTAANNPPSLPELTLALKHFCRAIELNDGYLRGFYGVKVVAQKLLPLLSDAPVSARKQREQDDEDVPAPSRASVQKLEEIATKKLGEIIRDFGSKKKGQSGYDEAEIIAAKELLNR</sequence>
<dbReference type="SUPFAM" id="SSF48452">
    <property type="entry name" value="TPR-like"/>
    <property type="match status" value="1"/>
</dbReference>
<accession>A0A1Y2MDH3</accession>
<evidence type="ECO:0000256" key="3">
    <source>
        <dbReference type="RuleBase" id="RU367091"/>
    </source>
</evidence>
<dbReference type="PANTHER" id="PTHR12760">
    <property type="entry name" value="TETRATRICOPEPTIDE REPEAT PROTEIN"/>
    <property type="match status" value="1"/>
</dbReference>
<comment type="function">
    <text evidence="3">Part of the endoplasmic reticulum membrane protein complex (EMC) that enables the energy-independent insertion into endoplasmic reticulum membranes of newly synthesized membrane proteins.</text>
</comment>
<dbReference type="GO" id="GO:0072546">
    <property type="term" value="C:EMC complex"/>
    <property type="evidence" value="ECO:0007669"/>
    <property type="project" value="UniProtKB-UniRule"/>
</dbReference>
<dbReference type="InterPro" id="IPR039856">
    <property type="entry name" value="EMC2-like"/>
</dbReference>
<dbReference type="FunFam" id="1.25.40.10:FF:001208">
    <property type="entry name" value="Tetratricopeptide repeat domain-containing protein"/>
    <property type="match status" value="1"/>
</dbReference>
<dbReference type="OMA" id="LMEMLFY"/>
<organism evidence="5 6">
    <name type="scientific">Epicoccum nigrum</name>
    <name type="common">Soil fungus</name>
    <name type="synonym">Epicoccum purpurascens</name>
    <dbReference type="NCBI Taxonomy" id="105696"/>
    <lineage>
        <taxon>Eukaryota</taxon>
        <taxon>Fungi</taxon>
        <taxon>Dikarya</taxon>
        <taxon>Ascomycota</taxon>
        <taxon>Pezizomycotina</taxon>
        <taxon>Dothideomycetes</taxon>
        <taxon>Pleosporomycetidae</taxon>
        <taxon>Pleosporales</taxon>
        <taxon>Pleosporineae</taxon>
        <taxon>Didymellaceae</taxon>
        <taxon>Epicoccum</taxon>
    </lineage>
</organism>
<keyword evidence="6" id="KW-1185">Reference proteome</keyword>
<name>A0A1Y2MDH3_EPING</name>
<protein>
    <recommendedName>
        <fullName evidence="3">ER membrane protein complex subunit 2</fullName>
    </recommendedName>
</protein>